<dbReference type="InterPro" id="IPR023213">
    <property type="entry name" value="CAT-like_dom_sf"/>
</dbReference>
<dbReference type="Proteomes" id="UP000182360">
    <property type="component" value="Unassembled WGS sequence"/>
</dbReference>
<proteinExistence type="predicted"/>
<organism evidence="2 3">
    <name type="scientific">Treponema bryantii</name>
    <dbReference type="NCBI Taxonomy" id="163"/>
    <lineage>
        <taxon>Bacteria</taxon>
        <taxon>Pseudomonadati</taxon>
        <taxon>Spirochaetota</taxon>
        <taxon>Spirochaetia</taxon>
        <taxon>Spirochaetales</taxon>
        <taxon>Treponemataceae</taxon>
        <taxon>Treponema</taxon>
    </lineage>
</organism>
<dbReference type="PANTHER" id="PTHR45527:SF1">
    <property type="entry name" value="FATTY ACID SYNTHASE"/>
    <property type="match status" value="1"/>
</dbReference>
<dbReference type="PANTHER" id="PTHR45527">
    <property type="entry name" value="NONRIBOSOMAL PEPTIDE SYNTHETASE"/>
    <property type="match status" value="1"/>
</dbReference>
<feature type="domain" description="Condensation" evidence="1">
    <location>
        <begin position="31"/>
        <end position="404"/>
    </location>
</feature>
<sequence length="410" mass="48089">MSEIEKKFKGEQKFKLHVEMSIKNPDTTGDNLPIIFSCENLDIDKLEYAINRIVERHESLRSNYVIENDVLFQIVRKYTPVKIKRLSEPYKGNFSKPFDIEKDSPLRFAVFENTVYADFNHSFIDGFGLGIFFHELNDFYIGKDVKSRISRTEDLIVPDELYKVNAEFYKSYFPKNLNKTVVKYDFENVNRPDIGPAENIFYNIDDQFMNKIKEAAKLNGVTPNNFTGAAFHLLIAMMTRQNVVYVQTNVSSRNMKNFRNIGLYLSSLFMRLIVNQNETLKDFLNQELNETKDILKHQDVKIYDLLSELGYKWNEITDIAFVYQNKMISDIRLGNQICKITPINHTDDSYGIVLSFFARSDGAVLQLNYRSDLFKRDTMNRFIEEYIKLLKIQLDNTDLLISDVFKLMNY</sequence>
<dbReference type="AlphaFoldDB" id="A0A1H8ZYL1"/>
<keyword evidence="3" id="KW-1185">Reference proteome</keyword>
<evidence type="ECO:0000259" key="1">
    <source>
        <dbReference type="Pfam" id="PF00668"/>
    </source>
</evidence>
<name>A0A1H8ZYL1_9SPIR</name>
<dbReference type="Gene3D" id="3.30.559.10">
    <property type="entry name" value="Chloramphenicol acetyltransferase-like domain"/>
    <property type="match status" value="1"/>
</dbReference>
<reference evidence="2 3" key="1">
    <citation type="submission" date="2016-10" db="EMBL/GenBank/DDBJ databases">
        <authorList>
            <person name="de Groot N.N."/>
        </authorList>
    </citation>
    <scope>NUCLEOTIDE SEQUENCE [LARGE SCALE GENOMIC DNA]</scope>
    <source>
        <strain evidence="2 3">B25</strain>
    </source>
</reference>
<protein>
    <submittedName>
        <fullName evidence="2">HxxPF-repeated domain-containing protein</fullName>
    </submittedName>
</protein>
<dbReference type="InterPro" id="IPR001242">
    <property type="entry name" value="Condensation_dom"/>
</dbReference>
<dbReference type="GO" id="GO:0043041">
    <property type="term" value="P:amino acid activation for nonribosomal peptide biosynthetic process"/>
    <property type="evidence" value="ECO:0007669"/>
    <property type="project" value="TreeGrafter"/>
</dbReference>
<dbReference type="SUPFAM" id="SSF52777">
    <property type="entry name" value="CoA-dependent acyltransferases"/>
    <property type="match status" value="2"/>
</dbReference>
<dbReference type="GO" id="GO:0005737">
    <property type="term" value="C:cytoplasm"/>
    <property type="evidence" value="ECO:0007669"/>
    <property type="project" value="TreeGrafter"/>
</dbReference>
<dbReference type="OrthoDB" id="605930at2"/>
<dbReference type="GO" id="GO:0044550">
    <property type="term" value="P:secondary metabolite biosynthetic process"/>
    <property type="evidence" value="ECO:0007669"/>
    <property type="project" value="TreeGrafter"/>
</dbReference>
<dbReference type="GO" id="GO:0031177">
    <property type="term" value="F:phosphopantetheine binding"/>
    <property type="evidence" value="ECO:0007669"/>
    <property type="project" value="TreeGrafter"/>
</dbReference>
<accession>A0A1H8ZYL1</accession>
<evidence type="ECO:0000313" key="2">
    <source>
        <dbReference type="EMBL" id="SEP69530.1"/>
    </source>
</evidence>
<evidence type="ECO:0000313" key="3">
    <source>
        <dbReference type="Proteomes" id="UP000182360"/>
    </source>
</evidence>
<dbReference type="GO" id="GO:0003824">
    <property type="term" value="F:catalytic activity"/>
    <property type="evidence" value="ECO:0007669"/>
    <property type="project" value="InterPro"/>
</dbReference>
<dbReference type="EMBL" id="FOFU01000001">
    <property type="protein sequence ID" value="SEP69530.1"/>
    <property type="molecule type" value="Genomic_DNA"/>
</dbReference>
<gene>
    <name evidence="2" type="ORF">SAMN04487977_101141</name>
</gene>
<dbReference type="Gene3D" id="3.30.559.30">
    <property type="entry name" value="Nonribosomal peptide synthetase, condensation domain"/>
    <property type="match status" value="1"/>
</dbReference>
<dbReference type="RefSeq" id="WP_074639967.1">
    <property type="nucleotide sequence ID" value="NZ_FOFU01000001.1"/>
</dbReference>
<dbReference type="Pfam" id="PF00668">
    <property type="entry name" value="Condensation"/>
    <property type="match status" value="1"/>
</dbReference>